<organism evidence="5 6">
    <name type="scientific">Symbiobacterium thermophilum</name>
    <dbReference type="NCBI Taxonomy" id="2734"/>
    <lineage>
        <taxon>Bacteria</taxon>
        <taxon>Bacillati</taxon>
        <taxon>Bacillota</taxon>
        <taxon>Clostridia</taxon>
        <taxon>Eubacteriales</taxon>
        <taxon>Symbiobacteriaceae</taxon>
        <taxon>Symbiobacterium</taxon>
    </lineage>
</organism>
<feature type="region of interest" description="Disordered" evidence="3">
    <location>
        <begin position="49"/>
        <end position="79"/>
    </location>
</feature>
<proteinExistence type="predicted"/>
<dbReference type="AlphaFoldDB" id="A0A1Y2T764"/>
<dbReference type="Proteomes" id="UP000194267">
    <property type="component" value="Unassembled WGS sequence"/>
</dbReference>
<keyword evidence="4" id="KW-0732">Signal</keyword>
<feature type="active site" description="Acyl-thioester intermediate" evidence="2">
    <location>
        <position position="199"/>
    </location>
</feature>
<dbReference type="InterPro" id="IPR042003">
    <property type="entry name" value="Sortase_E"/>
</dbReference>
<feature type="compositionally biased region" description="Low complexity" evidence="3">
    <location>
        <begin position="70"/>
        <end position="79"/>
    </location>
</feature>
<dbReference type="CDD" id="cd05830">
    <property type="entry name" value="Sortase_E"/>
    <property type="match status" value="1"/>
</dbReference>
<dbReference type="GO" id="GO:0016787">
    <property type="term" value="F:hydrolase activity"/>
    <property type="evidence" value="ECO:0007669"/>
    <property type="project" value="UniProtKB-KW"/>
</dbReference>
<evidence type="ECO:0000256" key="3">
    <source>
        <dbReference type="SAM" id="MobiDB-lite"/>
    </source>
</evidence>
<evidence type="ECO:0008006" key="7">
    <source>
        <dbReference type="Google" id="ProtNLM"/>
    </source>
</evidence>
<dbReference type="RefSeq" id="WP_375222074.1">
    <property type="nucleotide sequence ID" value="NZ_JACSIR010000211.1"/>
</dbReference>
<evidence type="ECO:0000313" key="5">
    <source>
        <dbReference type="EMBL" id="OTA42139.1"/>
    </source>
</evidence>
<dbReference type="InterPro" id="IPR005754">
    <property type="entry name" value="Sortase"/>
</dbReference>
<dbReference type="Pfam" id="PF04203">
    <property type="entry name" value="Sortase"/>
    <property type="match status" value="1"/>
</dbReference>
<comment type="caution">
    <text evidence="5">The sequence shown here is derived from an EMBL/GenBank/DDBJ whole genome shotgun (WGS) entry which is preliminary data.</text>
</comment>
<gene>
    <name evidence="5" type="ORF">A6D92_01320</name>
</gene>
<name>A0A1Y2T764_SYMTR</name>
<evidence type="ECO:0000313" key="6">
    <source>
        <dbReference type="Proteomes" id="UP000194267"/>
    </source>
</evidence>
<keyword evidence="1" id="KW-0378">Hydrolase</keyword>
<protein>
    <recommendedName>
        <fullName evidence="7">Sortase</fullName>
    </recommendedName>
</protein>
<feature type="active site" description="Proton donor/acceptor" evidence="2">
    <location>
        <position position="137"/>
    </location>
</feature>
<evidence type="ECO:0000256" key="4">
    <source>
        <dbReference type="SAM" id="SignalP"/>
    </source>
</evidence>
<feature type="chain" id="PRO_5039320693" description="Sortase" evidence="4">
    <location>
        <begin position="22"/>
        <end position="226"/>
    </location>
</feature>
<feature type="compositionally biased region" description="Gly residues" evidence="3">
    <location>
        <begin position="59"/>
        <end position="69"/>
    </location>
</feature>
<reference evidence="6" key="1">
    <citation type="submission" date="2016-04" db="EMBL/GenBank/DDBJ databases">
        <authorList>
            <person name="Antunes L.P."/>
            <person name="Martins L.F."/>
            <person name="Pereira R.V."/>
            <person name="Thomas A.M."/>
            <person name="Barbosa D."/>
            <person name="Nascimento L."/>
            <person name="Silva G.M."/>
            <person name="Condomitti G.W."/>
            <person name="Digiampietri L.A."/>
            <person name="Lombardi K.C."/>
            <person name="Ramos P.L."/>
            <person name="Quaggio R.B."/>
            <person name="Oliveira J.C."/>
            <person name="Pascon R.C."/>
            <person name="Cruz J.B."/>
            <person name="Silva A.M."/>
            <person name="Setubal J.C."/>
        </authorList>
    </citation>
    <scope>NUCLEOTIDE SEQUENCE [LARGE SCALE GENOMIC DNA]</scope>
</reference>
<accession>A0A1Y2T764</accession>
<dbReference type="Gene3D" id="2.40.260.10">
    <property type="entry name" value="Sortase"/>
    <property type="match status" value="1"/>
</dbReference>
<evidence type="ECO:0000256" key="1">
    <source>
        <dbReference type="ARBA" id="ARBA00022801"/>
    </source>
</evidence>
<dbReference type="SUPFAM" id="SSF63817">
    <property type="entry name" value="Sortase"/>
    <property type="match status" value="1"/>
</dbReference>
<sequence length="226" mass="23572">MGNLLLVLGALLLLVPAARHAYEELAYRRQAEMPPPSPVMMFDETAPAEERPGAADGTAGTGGGAGATGPGAATAPDGGAGSAAAGVTPLYHIAIPRFGVTYAVGDGVDNAVLEQGPGHYPQTVLPGEVGNAALAGHRTLRGRPSFFYHLDRLEPGDLLLVHYPDRSLTFVVERVFVTDPYDLSVIDPTDQPTLTLTTCDPPGSDEMRLIVQARLQSPLVGMAPPN</sequence>
<dbReference type="InterPro" id="IPR023365">
    <property type="entry name" value="Sortase_dom-sf"/>
</dbReference>
<dbReference type="NCBIfam" id="TIGR01076">
    <property type="entry name" value="sortase_fam"/>
    <property type="match status" value="1"/>
</dbReference>
<evidence type="ECO:0000256" key="2">
    <source>
        <dbReference type="PIRSR" id="PIRSR605754-1"/>
    </source>
</evidence>
<dbReference type="EMBL" id="LWLV01000064">
    <property type="protein sequence ID" value="OTA42139.1"/>
    <property type="molecule type" value="Genomic_DNA"/>
</dbReference>
<feature type="signal peptide" evidence="4">
    <location>
        <begin position="1"/>
        <end position="21"/>
    </location>
</feature>